<keyword evidence="3" id="KW-1185">Reference proteome</keyword>
<reference evidence="2 3" key="1">
    <citation type="submission" date="2015-05" db="EMBL/GenBank/DDBJ databases">
        <authorList>
            <person name="Tang B."/>
            <person name="Yu Y."/>
        </authorList>
    </citation>
    <scope>NUCLEOTIDE SEQUENCE [LARGE SCALE GENOMIC DNA]</scope>
    <source>
        <strain evidence="2 3">DSM 7029</strain>
    </source>
</reference>
<organism evidence="2 3">
    <name type="scientific">Caldimonas brevitalea</name>
    <dbReference type="NCBI Taxonomy" id="413882"/>
    <lineage>
        <taxon>Bacteria</taxon>
        <taxon>Pseudomonadati</taxon>
        <taxon>Pseudomonadota</taxon>
        <taxon>Betaproteobacteria</taxon>
        <taxon>Burkholderiales</taxon>
        <taxon>Sphaerotilaceae</taxon>
        <taxon>Caldimonas</taxon>
    </lineage>
</organism>
<evidence type="ECO:0000313" key="3">
    <source>
        <dbReference type="Proteomes" id="UP000035352"/>
    </source>
</evidence>
<proteinExistence type="predicted"/>
<sequence>MLSCACAAQMMFVGPDTARQRRGVAGLPAFPVGRLLAACALVLAGCAPLPEVTEVRQVKVPIRVPVVVVEPADEAARHVLRYAERVRTLQPPELQAEIARIGDPAGAPAASIELALVLGQMRGPGDTGKAIAALETLLRSTAPEAAVWQPLARLLLPRFTETKRLEEQIEKQNQQLRDSQRRLDQLNEKLEAVKAIERSLGPRSSPAPAPGIPGGKSALP</sequence>
<accession>A0A0G3BSP1</accession>
<evidence type="ECO:0000256" key="1">
    <source>
        <dbReference type="SAM" id="MobiDB-lite"/>
    </source>
</evidence>
<dbReference type="KEGG" id="pbh:AAW51_2874"/>
<gene>
    <name evidence="2" type="ORF">AAW51_2874</name>
</gene>
<protein>
    <submittedName>
        <fullName evidence="2">Uncharacterized protein</fullName>
    </submittedName>
</protein>
<name>A0A0G3BSP1_9BURK</name>
<dbReference type="Proteomes" id="UP000035352">
    <property type="component" value="Chromosome"/>
</dbReference>
<evidence type="ECO:0000313" key="2">
    <source>
        <dbReference type="EMBL" id="AKJ29565.1"/>
    </source>
</evidence>
<dbReference type="STRING" id="413882.AAW51_2874"/>
<dbReference type="AlphaFoldDB" id="A0A0G3BSP1"/>
<feature type="region of interest" description="Disordered" evidence="1">
    <location>
        <begin position="195"/>
        <end position="220"/>
    </location>
</feature>
<dbReference type="EMBL" id="CP011371">
    <property type="protein sequence ID" value="AKJ29565.1"/>
    <property type="molecule type" value="Genomic_DNA"/>
</dbReference>